<sequence>MSNVFKSNSRFASLIEDNKNDNTVRRVSPLCADRPNNFNRQRNNYERGGLTRELPVEKKKLYLLNDSNFPELCTTTLSKKGQQNGVTFLEKLNSTQSDANTKDEIYIQPGCVVISLDAKTRRPIFVYGESTLNNETEDTYVDPYDVLDSLVALHERRTNDYIDLWGYDEYEKEFLCKNYDYNYFDRLDQEYEDEILRNMENNKDENEYE</sequence>
<evidence type="ECO:0000313" key="1">
    <source>
        <dbReference type="EMBL" id="QHT91168.1"/>
    </source>
</evidence>
<reference evidence="1" key="1">
    <citation type="journal article" date="2020" name="Nature">
        <title>Giant virus diversity and host interactions through global metagenomics.</title>
        <authorList>
            <person name="Schulz F."/>
            <person name="Roux S."/>
            <person name="Paez-Espino D."/>
            <person name="Jungbluth S."/>
            <person name="Walsh D.A."/>
            <person name="Denef V.J."/>
            <person name="McMahon K.D."/>
            <person name="Konstantinidis K.T."/>
            <person name="Eloe-Fadrosh E.A."/>
            <person name="Kyrpides N.C."/>
            <person name="Woyke T."/>
        </authorList>
    </citation>
    <scope>NUCLEOTIDE SEQUENCE</scope>
    <source>
        <strain evidence="1">GVMAG-M-3300023184-72</strain>
    </source>
</reference>
<protein>
    <submittedName>
        <fullName evidence="1">Uncharacterized protein</fullName>
    </submittedName>
</protein>
<organism evidence="1">
    <name type="scientific">viral metagenome</name>
    <dbReference type="NCBI Taxonomy" id="1070528"/>
    <lineage>
        <taxon>unclassified sequences</taxon>
        <taxon>metagenomes</taxon>
        <taxon>organismal metagenomes</taxon>
    </lineage>
</organism>
<accession>A0A6C0IDK6</accession>
<proteinExistence type="predicted"/>
<name>A0A6C0IDK6_9ZZZZ</name>
<dbReference type="EMBL" id="MN740163">
    <property type="protein sequence ID" value="QHT91168.1"/>
    <property type="molecule type" value="Genomic_DNA"/>
</dbReference>
<dbReference type="AlphaFoldDB" id="A0A6C0IDK6"/>